<dbReference type="Pfam" id="PF08279">
    <property type="entry name" value="HTH_11"/>
    <property type="match status" value="1"/>
</dbReference>
<sequence>MDFRTYAERLDYLKELVLKNRLPSPQTLANKFECSERTVRRMINMLRDQGLDIRYDVKLKKYTCGPQ</sequence>
<reference evidence="2 3" key="1">
    <citation type="submission" date="2021-01" db="EMBL/GenBank/DDBJ databases">
        <title>Chryseolinea sp. Jin1 Genome sequencing and assembly.</title>
        <authorList>
            <person name="Kim I."/>
        </authorList>
    </citation>
    <scope>NUCLEOTIDE SEQUENCE [LARGE SCALE GENOMIC DNA]</scope>
    <source>
        <strain evidence="2 3">Jin1</strain>
    </source>
</reference>
<name>A0ABS1KXF0_9BACT</name>
<keyword evidence="3" id="KW-1185">Reference proteome</keyword>
<evidence type="ECO:0000313" key="2">
    <source>
        <dbReference type="EMBL" id="MBL0743892.1"/>
    </source>
</evidence>
<evidence type="ECO:0000313" key="3">
    <source>
        <dbReference type="Proteomes" id="UP000613030"/>
    </source>
</evidence>
<comment type="caution">
    <text evidence="2">The sequence shown here is derived from an EMBL/GenBank/DDBJ whole genome shotgun (WGS) entry which is preliminary data.</text>
</comment>
<dbReference type="InterPro" id="IPR036390">
    <property type="entry name" value="WH_DNA-bd_sf"/>
</dbReference>
<gene>
    <name evidence="2" type="ORF">JI741_21855</name>
</gene>
<feature type="domain" description="Helix-turn-helix type 11" evidence="1">
    <location>
        <begin position="9"/>
        <end position="53"/>
    </location>
</feature>
<dbReference type="InterPro" id="IPR036388">
    <property type="entry name" value="WH-like_DNA-bd_sf"/>
</dbReference>
<proteinExistence type="predicted"/>
<accession>A0ABS1KXF0</accession>
<protein>
    <submittedName>
        <fullName evidence="2">HTH domain-containing protein</fullName>
    </submittedName>
</protein>
<dbReference type="Gene3D" id="1.10.10.10">
    <property type="entry name" value="Winged helix-like DNA-binding domain superfamily/Winged helix DNA-binding domain"/>
    <property type="match status" value="1"/>
</dbReference>
<dbReference type="RefSeq" id="WP_202013469.1">
    <property type="nucleotide sequence ID" value="NZ_JAERRB010000008.1"/>
</dbReference>
<dbReference type="SUPFAM" id="SSF46785">
    <property type="entry name" value="Winged helix' DNA-binding domain"/>
    <property type="match status" value="1"/>
</dbReference>
<organism evidence="2 3">
    <name type="scientific">Chryseolinea lacunae</name>
    <dbReference type="NCBI Taxonomy" id="2801331"/>
    <lineage>
        <taxon>Bacteria</taxon>
        <taxon>Pseudomonadati</taxon>
        <taxon>Bacteroidota</taxon>
        <taxon>Cytophagia</taxon>
        <taxon>Cytophagales</taxon>
        <taxon>Fulvivirgaceae</taxon>
        <taxon>Chryseolinea</taxon>
    </lineage>
</organism>
<dbReference type="EMBL" id="JAERRB010000008">
    <property type="protein sequence ID" value="MBL0743892.1"/>
    <property type="molecule type" value="Genomic_DNA"/>
</dbReference>
<dbReference type="InterPro" id="IPR013196">
    <property type="entry name" value="HTH_11"/>
</dbReference>
<evidence type="ECO:0000259" key="1">
    <source>
        <dbReference type="Pfam" id="PF08279"/>
    </source>
</evidence>
<dbReference type="Proteomes" id="UP000613030">
    <property type="component" value="Unassembled WGS sequence"/>
</dbReference>